<protein>
    <submittedName>
        <fullName evidence="2">Uncharacterized protein</fullName>
    </submittedName>
</protein>
<organism evidence="2 3">
    <name type="scientific">Methanoregula boonei (strain DSM 21154 / JCM 14090 / 6A8)</name>
    <dbReference type="NCBI Taxonomy" id="456442"/>
    <lineage>
        <taxon>Archaea</taxon>
        <taxon>Methanobacteriati</taxon>
        <taxon>Methanobacteriota</taxon>
        <taxon>Stenosarchaea group</taxon>
        <taxon>Methanomicrobia</taxon>
        <taxon>Methanomicrobiales</taxon>
        <taxon>Methanoregulaceae</taxon>
        <taxon>Methanoregula</taxon>
    </lineage>
</organism>
<feature type="transmembrane region" description="Helical" evidence="1">
    <location>
        <begin position="9"/>
        <end position="29"/>
    </location>
</feature>
<evidence type="ECO:0000313" key="3">
    <source>
        <dbReference type="Proteomes" id="UP000002408"/>
    </source>
</evidence>
<dbReference type="EMBL" id="CP000780">
    <property type="protein sequence ID" value="ABS55301.1"/>
    <property type="molecule type" value="Genomic_DNA"/>
</dbReference>
<sequence>MDGQTFIDALGWGFTLWLIGYILGILLFFVLPAALIGWAILPVGIVITLYVLLTRITGSDLRHYALLAVSWTAIAIACDYVFIVLLFRPEEAYYKADVYVYYVLMVFLPLAVGWLKWRAAPRP</sequence>
<keyword evidence="1" id="KW-0812">Transmembrane</keyword>
<accession>A7I6E0</accession>
<keyword evidence="3" id="KW-1185">Reference proteome</keyword>
<dbReference type="RefSeq" id="WP_012106324.1">
    <property type="nucleotide sequence ID" value="NC_009712.1"/>
</dbReference>
<dbReference type="AlphaFoldDB" id="A7I6E0"/>
<reference evidence="3" key="1">
    <citation type="journal article" date="2015" name="Microbiology">
        <title>Genome of Methanoregula boonei 6A8 reveals adaptations to oligotrophic peatland environments.</title>
        <authorList>
            <person name="Braeuer S."/>
            <person name="Cadillo-Quiroz H."/>
            <person name="Kyrpides N."/>
            <person name="Woyke T."/>
            <person name="Goodwin L."/>
            <person name="Detter C."/>
            <person name="Podell S."/>
            <person name="Yavitt J.B."/>
            <person name="Zinder S.H."/>
        </authorList>
    </citation>
    <scope>NUCLEOTIDE SEQUENCE [LARGE SCALE GENOMIC DNA]</scope>
    <source>
        <strain evidence="3">DSM 21154 / JCM 14090 / 6A8</strain>
    </source>
</reference>
<feature type="transmembrane region" description="Helical" evidence="1">
    <location>
        <begin position="99"/>
        <end position="117"/>
    </location>
</feature>
<gene>
    <name evidence="2" type="ordered locus">Mboo_0783</name>
</gene>
<name>A7I6E0_METB6</name>
<dbReference type="KEGG" id="mbn:Mboo_0783"/>
<dbReference type="eggNOG" id="arCOG09489">
    <property type="taxonomic scope" value="Archaea"/>
</dbReference>
<dbReference type="STRING" id="456442.Mboo_0783"/>
<keyword evidence="1" id="KW-1133">Transmembrane helix</keyword>
<feature type="transmembrane region" description="Helical" evidence="1">
    <location>
        <begin position="65"/>
        <end position="87"/>
    </location>
</feature>
<evidence type="ECO:0000256" key="1">
    <source>
        <dbReference type="SAM" id="Phobius"/>
    </source>
</evidence>
<dbReference type="HOGENOM" id="CLU_2010089_0_0_2"/>
<dbReference type="GeneID" id="5411918"/>
<feature type="transmembrane region" description="Helical" evidence="1">
    <location>
        <begin position="35"/>
        <end position="53"/>
    </location>
</feature>
<evidence type="ECO:0000313" key="2">
    <source>
        <dbReference type="EMBL" id="ABS55301.1"/>
    </source>
</evidence>
<dbReference type="Proteomes" id="UP000002408">
    <property type="component" value="Chromosome"/>
</dbReference>
<proteinExistence type="predicted"/>
<keyword evidence="1" id="KW-0472">Membrane</keyword>